<dbReference type="AlphaFoldDB" id="A0A9D4Y1I1"/>
<evidence type="ECO:0000313" key="2">
    <source>
        <dbReference type="Proteomes" id="UP001058974"/>
    </source>
</evidence>
<gene>
    <name evidence="1" type="ORF">KIW84_034894</name>
</gene>
<sequence length="151" mass="17264">MSVAEAGYWYDPVWRWEVHFPVFVVDFVMIKEQEELDLLLHNSEPAAEVEDCFQWDSMIPVAFLCVFAGNVCKGIERWLGIELVLDSNSIDSYVDFGRSLRKEVDNKLGNVIWAASIWQIWASRNNLIFRGKAFSVEYIVLSSIAHGVGCV</sequence>
<evidence type="ECO:0000313" key="1">
    <source>
        <dbReference type="EMBL" id="KAI5430482.1"/>
    </source>
</evidence>
<name>A0A9D4Y1I1_PEA</name>
<protein>
    <submittedName>
        <fullName evidence="1">Uncharacterized protein</fullName>
    </submittedName>
</protein>
<reference evidence="1 2" key="1">
    <citation type="journal article" date="2022" name="Nat. Genet.">
        <title>Improved pea reference genome and pan-genome highlight genomic features and evolutionary characteristics.</title>
        <authorList>
            <person name="Yang T."/>
            <person name="Liu R."/>
            <person name="Luo Y."/>
            <person name="Hu S."/>
            <person name="Wang D."/>
            <person name="Wang C."/>
            <person name="Pandey M.K."/>
            <person name="Ge S."/>
            <person name="Xu Q."/>
            <person name="Li N."/>
            <person name="Li G."/>
            <person name="Huang Y."/>
            <person name="Saxena R.K."/>
            <person name="Ji Y."/>
            <person name="Li M."/>
            <person name="Yan X."/>
            <person name="He Y."/>
            <person name="Liu Y."/>
            <person name="Wang X."/>
            <person name="Xiang C."/>
            <person name="Varshney R.K."/>
            <person name="Ding H."/>
            <person name="Gao S."/>
            <person name="Zong X."/>
        </authorList>
    </citation>
    <scope>NUCLEOTIDE SEQUENCE [LARGE SCALE GENOMIC DNA]</scope>
    <source>
        <strain evidence="1 2">cv. Zhongwan 6</strain>
    </source>
</reference>
<proteinExistence type="predicted"/>
<dbReference type="EMBL" id="JAMSHJ010000003">
    <property type="protein sequence ID" value="KAI5430482.1"/>
    <property type="molecule type" value="Genomic_DNA"/>
</dbReference>
<dbReference type="Gramene" id="Psat03G0489400-T1">
    <property type="protein sequence ID" value="KAI5430482.1"/>
    <property type="gene ID" value="KIW84_034894"/>
</dbReference>
<keyword evidence="2" id="KW-1185">Reference proteome</keyword>
<comment type="caution">
    <text evidence="1">The sequence shown here is derived from an EMBL/GenBank/DDBJ whole genome shotgun (WGS) entry which is preliminary data.</text>
</comment>
<dbReference type="Proteomes" id="UP001058974">
    <property type="component" value="Chromosome 3"/>
</dbReference>
<accession>A0A9D4Y1I1</accession>
<organism evidence="1 2">
    <name type="scientific">Pisum sativum</name>
    <name type="common">Garden pea</name>
    <name type="synonym">Lathyrus oleraceus</name>
    <dbReference type="NCBI Taxonomy" id="3888"/>
    <lineage>
        <taxon>Eukaryota</taxon>
        <taxon>Viridiplantae</taxon>
        <taxon>Streptophyta</taxon>
        <taxon>Embryophyta</taxon>
        <taxon>Tracheophyta</taxon>
        <taxon>Spermatophyta</taxon>
        <taxon>Magnoliopsida</taxon>
        <taxon>eudicotyledons</taxon>
        <taxon>Gunneridae</taxon>
        <taxon>Pentapetalae</taxon>
        <taxon>rosids</taxon>
        <taxon>fabids</taxon>
        <taxon>Fabales</taxon>
        <taxon>Fabaceae</taxon>
        <taxon>Papilionoideae</taxon>
        <taxon>50 kb inversion clade</taxon>
        <taxon>NPAAA clade</taxon>
        <taxon>Hologalegina</taxon>
        <taxon>IRL clade</taxon>
        <taxon>Fabeae</taxon>
        <taxon>Lathyrus</taxon>
    </lineage>
</organism>